<organism evidence="2 3">
    <name type="scientific">Rhodoferax aquaticus</name>
    <dbReference type="NCBI Taxonomy" id="2527691"/>
    <lineage>
        <taxon>Bacteria</taxon>
        <taxon>Pseudomonadati</taxon>
        <taxon>Pseudomonadota</taxon>
        <taxon>Betaproteobacteria</taxon>
        <taxon>Burkholderiales</taxon>
        <taxon>Comamonadaceae</taxon>
        <taxon>Rhodoferax</taxon>
    </lineage>
</organism>
<evidence type="ECO:0000256" key="1">
    <source>
        <dbReference type="SAM" id="Phobius"/>
    </source>
</evidence>
<proteinExistence type="predicted"/>
<dbReference type="Pfam" id="PF07963">
    <property type="entry name" value="N_methyl"/>
    <property type="match status" value="1"/>
</dbReference>
<keyword evidence="1" id="KW-0472">Membrane</keyword>
<dbReference type="KEGG" id="rhg:EXZ61_08680"/>
<keyword evidence="1" id="KW-0812">Transmembrane</keyword>
<name>A0A515ENJ2_9BURK</name>
<protein>
    <submittedName>
        <fullName evidence="2">Prepilin-type N-terminal cleavage/methylation domain-containing protein</fullName>
    </submittedName>
</protein>
<dbReference type="EMBL" id="CP036282">
    <property type="protein sequence ID" value="QDL54236.1"/>
    <property type="molecule type" value="Genomic_DNA"/>
</dbReference>
<feature type="transmembrane region" description="Helical" evidence="1">
    <location>
        <begin position="21"/>
        <end position="39"/>
    </location>
</feature>
<dbReference type="InterPro" id="IPR012902">
    <property type="entry name" value="N_methyl_site"/>
</dbReference>
<dbReference type="NCBIfam" id="TIGR02532">
    <property type="entry name" value="IV_pilin_GFxxxE"/>
    <property type="match status" value="1"/>
</dbReference>
<dbReference type="SUPFAM" id="SSF54523">
    <property type="entry name" value="Pili subunits"/>
    <property type="match status" value="1"/>
</dbReference>
<evidence type="ECO:0000313" key="2">
    <source>
        <dbReference type="EMBL" id="QDL54236.1"/>
    </source>
</evidence>
<reference evidence="3" key="2">
    <citation type="journal article" date="2020" name="Int. J. Syst. Evol. Microbiol.">
        <title>Genomic insights into a novel species Rhodoferax aquaticus sp. nov., isolated from freshwater.</title>
        <authorList>
            <person name="Li T."/>
            <person name="Zhuo Y."/>
            <person name="Jin C.Z."/>
            <person name="Wu X."/>
            <person name="Ko S.R."/>
            <person name="Jin F.J."/>
            <person name="Ahn C.Y."/>
            <person name="Oh H.M."/>
            <person name="Lee H.G."/>
            <person name="Jin L."/>
        </authorList>
    </citation>
    <scope>NUCLEOTIDE SEQUENCE [LARGE SCALE GENOMIC DNA]</scope>
    <source>
        <strain evidence="3">Gr-4</strain>
    </source>
</reference>
<gene>
    <name evidence="2" type="ORF">EXZ61_08680</name>
</gene>
<reference evidence="3" key="1">
    <citation type="submission" date="2019-02" db="EMBL/GenBank/DDBJ databases">
        <title>Complete genome sequence of Rhodoferax sp. Gr-4.</title>
        <authorList>
            <person name="Jin L."/>
        </authorList>
    </citation>
    <scope>NUCLEOTIDE SEQUENCE [LARGE SCALE GENOMIC DNA]</scope>
    <source>
        <strain evidence="3">Gr-4</strain>
    </source>
</reference>
<dbReference type="AlphaFoldDB" id="A0A515ENJ2"/>
<sequence>MSTKEPIRMCRSNRGFTLVELLVALVLGLILVSGILSVLSTNKQSFQVTENIARIQENARVAFDVLSRDLKEAGETPCGSKLVANLVRLRPSPSTIPWWSDWNAGTVRGYSGTTNIADIVPFGTSKNNRVPNTDAILIMQSDSNSASILSHDATAMEMVLNSSTSVTQDDVVIACDLQSAAIFQVATFSDTSKILSYDKSFTALNCSNNLGYPTPVNCAAAPTKNFDITYAQIANLKTSFWYIGIGSNGKNSLYKKRITKRKDSSGIKITTDTDEVLTNIKDMKIQYLTKNVATNTLASSWINADNSVFDAGSGAWTESNDQQVVAVRFAITLQSENSISTSNTLIEKPLVYAVGLRSRDTLFQATP</sequence>
<dbReference type="PROSITE" id="PS00409">
    <property type="entry name" value="PROKAR_NTER_METHYL"/>
    <property type="match status" value="1"/>
</dbReference>
<dbReference type="RefSeq" id="WP_142810967.1">
    <property type="nucleotide sequence ID" value="NZ_CP036282.1"/>
</dbReference>
<accession>A0A515ENJ2</accession>
<keyword evidence="1" id="KW-1133">Transmembrane helix</keyword>
<evidence type="ECO:0000313" key="3">
    <source>
        <dbReference type="Proteomes" id="UP000317365"/>
    </source>
</evidence>
<dbReference type="InterPro" id="IPR045584">
    <property type="entry name" value="Pilin-like"/>
</dbReference>
<dbReference type="Proteomes" id="UP000317365">
    <property type="component" value="Chromosome"/>
</dbReference>
<keyword evidence="3" id="KW-1185">Reference proteome</keyword>
<dbReference type="GO" id="GO:0043683">
    <property type="term" value="P:type IV pilus assembly"/>
    <property type="evidence" value="ECO:0007669"/>
    <property type="project" value="InterPro"/>
</dbReference>